<feature type="region of interest" description="Disordered" evidence="1">
    <location>
        <begin position="610"/>
        <end position="656"/>
    </location>
</feature>
<dbReference type="Proteomes" id="UP001206128">
    <property type="component" value="Unassembled WGS sequence"/>
</dbReference>
<dbReference type="AlphaFoldDB" id="A0AAE3KE13"/>
<proteinExistence type="predicted"/>
<evidence type="ECO:0000313" key="2">
    <source>
        <dbReference type="EMBL" id="MCP2163325.1"/>
    </source>
</evidence>
<dbReference type="EMBL" id="JAMTCK010000001">
    <property type="protein sequence ID" value="MCP2163325.1"/>
    <property type="molecule type" value="Genomic_DNA"/>
</dbReference>
<accession>A0AAE3KE13</accession>
<dbReference type="RefSeq" id="WP_253765853.1">
    <property type="nucleotide sequence ID" value="NZ_JAMTCK010000001.1"/>
</dbReference>
<protein>
    <submittedName>
        <fullName evidence="2">Uncharacterized protein</fullName>
    </submittedName>
</protein>
<gene>
    <name evidence="2" type="ORF">LX83_000165</name>
</gene>
<feature type="compositionally biased region" description="Basic and acidic residues" evidence="1">
    <location>
        <begin position="622"/>
        <end position="632"/>
    </location>
</feature>
<organism evidence="2 3">
    <name type="scientific">Goodfellowiella coeruleoviolacea</name>
    <dbReference type="NCBI Taxonomy" id="334858"/>
    <lineage>
        <taxon>Bacteria</taxon>
        <taxon>Bacillati</taxon>
        <taxon>Actinomycetota</taxon>
        <taxon>Actinomycetes</taxon>
        <taxon>Pseudonocardiales</taxon>
        <taxon>Pseudonocardiaceae</taxon>
        <taxon>Goodfellowiella</taxon>
    </lineage>
</organism>
<name>A0AAE3KE13_9PSEU</name>
<evidence type="ECO:0000313" key="3">
    <source>
        <dbReference type="Proteomes" id="UP001206128"/>
    </source>
</evidence>
<sequence>MAQDCGCGCGGTATRTAAFVRPRFFAGQLLTEDDLGLLVAYLTDKNRLHNRSLSGPGVIRGLEVACDPCGGGSVLVRPGHALDCAGNDIVLSCAERVDVAALVRELRISSLGVDCGHGCAEDGPRHYGLFVRYEEVAAEPVAPYATEEPCPSPGCVPSRVRESYRFLVRCGEVTDHRHNPGSQLLASIGDPAKAEQTRLRDQRLGHYVDAMFTAALAADRPVRFDAADAARYAASLAWLRTSGEGVPADPVAREMTAHVRALASAVARYDSYDRAGQDQLARDYPDLAGVSDARGVLRAACARLAATDPESVWPDPVRRSIARAVVTETGLRVAPERPDPDAPLEVRMLAQGTPLSYGLGVEFRADLSLVREWLLDRLDRATRLADCALRAEVARVTVPPLLPTPAEDGGPPTTVAELRQLAEAAAALTTALRRFLTDAACATLTPPATDCADTDVLLARLELADCDVVRVCAATREQVLPGGSVYGEWLPKLYRLRELAERVCCQPVPRHDKPTLPEDGPVPRPYPENLLGDWPRTGDLDQMLTLLLTPAPGETPPKAIHEQVYTAPSEVTDSLHELAVLRAQVADLTATVTGLRAQLSSAQEQVSEVAGQLPERLGARLADLESTSREPDTGSATSSTRRRSGRAAKPTSGEST</sequence>
<comment type="caution">
    <text evidence="2">The sequence shown here is derived from an EMBL/GenBank/DDBJ whole genome shotgun (WGS) entry which is preliminary data.</text>
</comment>
<feature type="region of interest" description="Disordered" evidence="1">
    <location>
        <begin position="508"/>
        <end position="528"/>
    </location>
</feature>
<reference evidence="2" key="1">
    <citation type="submission" date="2022-06" db="EMBL/GenBank/DDBJ databases">
        <title>Genomic Encyclopedia of Archaeal and Bacterial Type Strains, Phase II (KMG-II): from individual species to whole genera.</title>
        <authorList>
            <person name="Goeker M."/>
        </authorList>
    </citation>
    <scope>NUCLEOTIDE SEQUENCE</scope>
    <source>
        <strain evidence="2">DSM 43935</strain>
    </source>
</reference>
<keyword evidence="3" id="KW-1185">Reference proteome</keyword>
<evidence type="ECO:0000256" key="1">
    <source>
        <dbReference type="SAM" id="MobiDB-lite"/>
    </source>
</evidence>